<evidence type="ECO:0008006" key="4">
    <source>
        <dbReference type="Google" id="ProtNLM"/>
    </source>
</evidence>
<organism evidence="3">
    <name type="scientific">Desertifilum tharense IPPAS B-1220</name>
    <dbReference type="NCBI Taxonomy" id="1781255"/>
    <lineage>
        <taxon>Bacteria</taxon>
        <taxon>Bacillati</taxon>
        <taxon>Cyanobacteriota</taxon>
        <taxon>Cyanophyceae</taxon>
        <taxon>Desertifilales</taxon>
        <taxon>Desertifilaceae</taxon>
        <taxon>Desertifilum</taxon>
    </lineage>
</organism>
<name>A0A1E5QET5_9CYAN</name>
<dbReference type="AlphaFoldDB" id="A0A1E5QET5"/>
<gene>
    <name evidence="3" type="ORF">BH720_23055</name>
</gene>
<dbReference type="STRING" id="1781255.BH720_23055"/>
<protein>
    <recommendedName>
        <fullName evidence="4">DUF1092 domain-containing protein</fullName>
    </recommendedName>
</protein>
<dbReference type="PANTHER" id="PTHR34556">
    <property type="match status" value="1"/>
</dbReference>
<evidence type="ECO:0000259" key="2">
    <source>
        <dbReference type="Pfam" id="PF20429"/>
    </source>
</evidence>
<dbReference type="EMBL" id="MJGC01000110">
    <property type="protein sequence ID" value="OEJ72853.1"/>
    <property type="molecule type" value="Genomic_DNA"/>
</dbReference>
<evidence type="ECO:0000313" key="3">
    <source>
        <dbReference type="EMBL" id="OEJ72853.1"/>
    </source>
</evidence>
<accession>A0A1E5QET5</accession>
<proteinExistence type="predicted"/>
<dbReference type="Pfam" id="PF06485">
    <property type="entry name" value="Tab2-like_N"/>
    <property type="match status" value="1"/>
</dbReference>
<sequence length="266" mass="29702">MSRIWQVDIYRSPQKNGPPFWELLICDATRQLTYEARCLQSEVNQAWLISQLQQAAATLPEVIQVFRPVAYNLLEGVGKPLGIEIEPTRQTLALKQWLIERSAPGSSPLALDKPPPLPLPENLWGDRWRFASLAAGDLVEAFSARPIPIRHLPEALLPLNLGLASTVPIPGAVIDGGRQSMRLARWLQEVRPAALNYIPGEPDGLILEAGLVDRWVLETFSDRQVAAAGQTFLQRQQASLGLHFLLVQPDDSGMTYTGFWLLQREF</sequence>
<dbReference type="InterPro" id="IPR046761">
    <property type="entry name" value="Tab2-like_C"/>
</dbReference>
<dbReference type="PANTHER" id="PTHR34556:SF2">
    <property type="entry name" value="PROTEIN TAB2 HOMOLOG, CHLOROPLASTIC"/>
    <property type="match status" value="1"/>
</dbReference>
<reference evidence="3" key="1">
    <citation type="submission" date="2016-09" db="EMBL/GenBank/DDBJ databases">
        <title>Draft genome of thermotolerant cyanobacterium Desertifilum sp. strain IPPAS B-1220.</title>
        <authorList>
            <person name="Sinetova M.A."/>
            <person name="Bolakhan K."/>
            <person name="Zayadan B.K."/>
            <person name="Mironov K.S."/>
            <person name="Ustinova V."/>
            <person name="Kupriyanova E.V."/>
            <person name="Sidorov R.A."/>
            <person name="Skrypnik A.N."/>
            <person name="Gogoleva N.E."/>
            <person name="Gogolev Y.V."/>
            <person name="Los D.A."/>
        </authorList>
    </citation>
    <scope>NUCLEOTIDE SEQUENCE [LARGE SCALE GENOMIC DNA]</scope>
    <source>
        <strain evidence="3">IPPAS B-1220</strain>
    </source>
</reference>
<evidence type="ECO:0000259" key="1">
    <source>
        <dbReference type="Pfam" id="PF06485"/>
    </source>
</evidence>
<dbReference type="OrthoDB" id="420270at2"/>
<feature type="domain" description="RNA-binding protein Tab2/Atab2 C-terminal" evidence="2">
    <location>
        <begin position="107"/>
        <end position="263"/>
    </location>
</feature>
<dbReference type="InterPro" id="IPR046760">
    <property type="entry name" value="Tab2-like_N"/>
</dbReference>
<dbReference type="RefSeq" id="WP_069969569.1">
    <property type="nucleotide sequence ID" value="NZ_CM124774.1"/>
</dbReference>
<feature type="domain" description="RNA-binding protein Tab2-like N-terminal" evidence="1">
    <location>
        <begin position="4"/>
        <end position="101"/>
    </location>
</feature>
<dbReference type="Pfam" id="PF20429">
    <property type="entry name" value="Tab2-like_C"/>
    <property type="match status" value="1"/>
</dbReference>
<dbReference type="GO" id="GO:0003723">
    <property type="term" value="F:RNA binding"/>
    <property type="evidence" value="ECO:0007669"/>
    <property type="project" value="InterPro"/>
</dbReference>
<dbReference type="InterPro" id="IPR009472">
    <property type="entry name" value="Tab2-like"/>
</dbReference>
<comment type="caution">
    <text evidence="3">The sequence shown here is derived from an EMBL/GenBank/DDBJ whole genome shotgun (WGS) entry which is preliminary data.</text>
</comment>